<accession>A0A437MMC7</accession>
<evidence type="ECO:0000313" key="1">
    <source>
        <dbReference type="EMBL" id="RVT98808.1"/>
    </source>
</evidence>
<gene>
    <name evidence="1" type="ORF">EOD42_01475</name>
</gene>
<name>A0A437MMC7_9PROT</name>
<dbReference type="EMBL" id="SACL01000001">
    <property type="protein sequence ID" value="RVT98808.1"/>
    <property type="molecule type" value="Genomic_DNA"/>
</dbReference>
<sequence length="182" mass="18894">MTLALLPLVGCGVAPPPGSNARLPSDATQGAGDPTRAAILGSAYAFGNNTGGPAALARAAANMEFLAATLPYDPRYSFMGSEMMTLPAAQSELRQTLLIASDADPQLVIDGLYGVSRALRAENPRAAADVLPPRAFPQAEVTVQRLAAMPPLPATAAAASALEQGLRRQENERLRGGIRGRF</sequence>
<dbReference type="OrthoDB" id="7266154at2"/>
<protein>
    <submittedName>
        <fullName evidence="1">Uncharacterized protein</fullName>
    </submittedName>
</protein>
<proteinExistence type="predicted"/>
<evidence type="ECO:0000313" key="2">
    <source>
        <dbReference type="Proteomes" id="UP000282957"/>
    </source>
</evidence>
<dbReference type="RefSeq" id="WP_127785279.1">
    <property type="nucleotide sequence ID" value="NZ_SACL01000001.1"/>
</dbReference>
<dbReference type="AlphaFoldDB" id="A0A437MMC7"/>
<comment type="caution">
    <text evidence="1">The sequence shown here is derived from an EMBL/GenBank/DDBJ whole genome shotgun (WGS) entry which is preliminary data.</text>
</comment>
<organism evidence="1 2">
    <name type="scientific">Rhodovarius crocodyli</name>
    <dbReference type="NCBI Taxonomy" id="1979269"/>
    <lineage>
        <taxon>Bacteria</taxon>
        <taxon>Pseudomonadati</taxon>
        <taxon>Pseudomonadota</taxon>
        <taxon>Alphaproteobacteria</taxon>
        <taxon>Acetobacterales</taxon>
        <taxon>Roseomonadaceae</taxon>
        <taxon>Rhodovarius</taxon>
    </lineage>
</organism>
<reference evidence="1 2" key="1">
    <citation type="submission" date="2019-01" db="EMBL/GenBank/DDBJ databases">
        <authorList>
            <person name="Chen W.-M."/>
        </authorList>
    </citation>
    <scope>NUCLEOTIDE SEQUENCE [LARGE SCALE GENOMIC DNA]</scope>
    <source>
        <strain evidence="1 2">CCP-6</strain>
    </source>
</reference>
<keyword evidence="2" id="KW-1185">Reference proteome</keyword>
<dbReference type="Proteomes" id="UP000282957">
    <property type="component" value="Unassembled WGS sequence"/>
</dbReference>